<reference evidence="1 2" key="1">
    <citation type="journal article" date="2019" name="Int. J. Syst. Evol. Microbiol.">
        <title>The Global Catalogue of Microorganisms (GCM) 10K type strain sequencing project: providing services to taxonomists for standard genome sequencing and annotation.</title>
        <authorList>
            <consortium name="The Broad Institute Genomics Platform"/>
            <consortium name="The Broad Institute Genome Sequencing Center for Infectious Disease"/>
            <person name="Wu L."/>
            <person name="Ma J."/>
        </authorList>
    </citation>
    <scope>NUCLEOTIDE SEQUENCE [LARGE SCALE GENOMIC DNA]</scope>
    <source>
        <strain evidence="1 2">JCM 15395</strain>
    </source>
</reference>
<gene>
    <name evidence="1" type="ORF">GCM10009001_04110</name>
</gene>
<proteinExistence type="predicted"/>
<sequence length="62" mass="7096">MNLCINVEQNQFPITPTMGYISKKHLPTINEQLSVHTEPAAPQLIERHGKGPEQYFFNEAED</sequence>
<name>A0ABN1FI07_9BACI</name>
<keyword evidence="2" id="KW-1185">Reference proteome</keyword>
<evidence type="ECO:0000313" key="1">
    <source>
        <dbReference type="EMBL" id="GAA0591236.1"/>
    </source>
</evidence>
<dbReference type="EMBL" id="BAAADS010000001">
    <property type="protein sequence ID" value="GAA0591236.1"/>
    <property type="molecule type" value="Genomic_DNA"/>
</dbReference>
<protein>
    <submittedName>
        <fullName evidence="1">Uncharacterized protein</fullName>
    </submittedName>
</protein>
<evidence type="ECO:0000313" key="2">
    <source>
        <dbReference type="Proteomes" id="UP001500866"/>
    </source>
</evidence>
<accession>A0ABN1FI07</accession>
<dbReference type="Proteomes" id="UP001500866">
    <property type="component" value="Unassembled WGS sequence"/>
</dbReference>
<comment type="caution">
    <text evidence="1">The sequence shown here is derived from an EMBL/GenBank/DDBJ whole genome shotgun (WGS) entry which is preliminary data.</text>
</comment>
<organism evidence="1 2">
    <name type="scientific">Virgibacillus siamensis</name>
    <dbReference type="NCBI Taxonomy" id="480071"/>
    <lineage>
        <taxon>Bacteria</taxon>
        <taxon>Bacillati</taxon>
        <taxon>Bacillota</taxon>
        <taxon>Bacilli</taxon>
        <taxon>Bacillales</taxon>
        <taxon>Bacillaceae</taxon>
        <taxon>Virgibacillus</taxon>
    </lineage>
</organism>